<reference evidence="3" key="1">
    <citation type="submission" date="2022-08" db="UniProtKB">
        <authorList>
            <consortium name="EnsemblMetazoa"/>
        </authorList>
    </citation>
    <scope>IDENTIFICATION</scope>
    <source>
        <strain evidence="3">05x7-T-G4-1.051#20</strain>
    </source>
</reference>
<feature type="compositionally biased region" description="Polar residues" evidence="1">
    <location>
        <begin position="1259"/>
        <end position="1272"/>
    </location>
</feature>
<feature type="compositionally biased region" description="Basic and acidic residues" evidence="1">
    <location>
        <begin position="1573"/>
        <end position="1597"/>
    </location>
</feature>
<feature type="compositionally biased region" description="Low complexity" evidence="1">
    <location>
        <begin position="1082"/>
        <end position="1099"/>
    </location>
</feature>
<evidence type="ECO:0000259" key="2">
    <source>
        <dbReference type="Pfam" id="PF13820"/>
    </source>
</evidence>
<proteinExistence type="predicted"/>
<name>A0A8W8L828_MAGGI</name>
<feature type="compositionally biased region" description="Basic and acidic residues" evidence="1">
    <location>
        <begin position="1276"/>
        <end position="1289"/>
    </location>
</feature>
<feature type="compositionally biased region" description="Basic and acidic residues" evidence="1">
    <location>
        <begin position="1219"/>
        <end position="1236"/>
    </location>
</feature>
<dbReference type="OrthoDB" id="5967287at2759"/>
<dbReference type="GO" id="GO:0045944">
    <property type="term" value="P:positive regulation of transcription by RNA polymerase II"/>
    <property type="evidence" value="ECO:0007669"/>
    <property type="project" value="TreeGrafter"/>
</dbReference>
<dbReference type="PANTHER" id="PTHR15690">
    <property type="entry name" value="NUCLEAR RECEPTOR COACTIVATOR 6"/>
    <property type="match status" value="1"/>
</dbReference>
<feature type="region of interest" description="Disordered" evidence="1">
    <location>
        <begin position="405"/>
        <end position="427"/>
    </location>
</feature>
<sequence length="1680" mass="182672">MGPQEDFVETVFTCEGDINDPDLKNRLEDFRSTLKDLLSTDKRKLILKKVEPWNSVKVTFNIPLEAATRLKQLAQQGDATLKQLGVLAVQLEGDQIISLTIAGRNNEHTKLIFKTANETVNGSAAVFNKGSPALGQPGDFNGPGTSEASRKNIADYLKHGSQLLGSFLPPQLDSRRNINQDVFSGENSASRTPIPPGPNLLQRNGPQNVHDPRLLQSAKDQPGFPMFMDNHMNLPPPPPYPGIPATSPLLVNLLQTDAMANFVNSKMLPPTESSPPPKKKRKPRKPKEKNKTATLEMDMGNPNIPNPALGHCGLPTSMNSSSMPSMMVTQALPANPMSAGTCSALSERTMSSFPANSDFHPIMSGVNPQLKDFMLTNKMQHKQAHSDNTSGKIINPYTGILEPIESSDSSPCKSDNSMDSFSPLKKVSPKDRRTIGLAMCTSSIVKSVPSSAPTSDKSRNYHGTRPISNVGVSSSLHIQSDSAGHQFTGTTNPASMAYSGITTAVVTTAAISAYNPIIATSHSAVASESLVSTRTSVVMHPTTSSENGPLGIDRLIHTNPTNLVHESKISETSIHEHITGRTETSITTSVGSSNTDPLLNISHPNPAKNNPHLGSQMDSPGADSENSNHCGLLQDSNMQNEMGATNPGCHLEGKAYNHDSGVGSSSERSDDTPSEPGDDLKLVHLVVEENIKVSDALLNKVSASKIVTQSKLVTENCTQGLDSTSKTVTSNESLNVQSTVQKSTSMDLTVGYAMTNSFEGKQSDISAMMTMNKVLSHVSEKTLYNHIGKQTSNTVLHWSTTDKFISNQMETKKHSSPKSLASSEMHKHLPAHLFPKQHANQHSKAKRKMEHSLNAQAHFYSEMEGSYHPVVSKIANEVLLQNNMDVNSVSSISSSSSMGQVPMPNYSKQCDVGSSAVSKVMCNSDLHPSIQYSSGFDSNNSLNSVIPKDLQMQKKYSKCPQELKGKSPANSNSHQMDSTVSTYSVANSMVEKRSSDVSQGNAEGITSAPPLTPKSVHSSDSSRNVTNMYRRKSPTGPGTSSNQQHFLNPGLPLAKSLTESVQKVVKALPSIESSTLPHQRKSPVNSSCKVSCSSSPSKPAKTSDTRPSVLESFTMKQIIPFSSAAVISETNLTNSGDLVNSLHGFNEHSVSSQGIEKLLLPQNSAPLPVLQIESSHELEFSNVPSENHLGVDIDCKQNFRETKSQSLLDNSKPSSQDVIVKKENSSNKSENCDNKSDLQTCEPHAQKSQHSDSQDSNKTKSVILTSAESGSTPIHEPTHEMESQQEVEKTVISTQSEKDSKMERSAKDGKNTESPIKVNHVQSKLPDTKRVDDTNSGNSKNADSKKESPKTSSKSKGSGDVNFKSKRLELEEKNMEVTVVTKVKPLEQRQQDKSEPTVPPIIIRVRKSTESNDASKAIPEVLAANTEESHLSMTLRGKGTSKSPEDPVHNLRHSKAQKQVLEQTDKSDKNSEKDSNKNVIDEDSVKRNLRRRKCVTNDNETEAKKPMLENEDVARHTRSNDLKESNSNTVTVKKADAPVLQKMDTSKCEEEIETSPVVDGVKSGLRARTNAKTAEDKQKGSGVKDMKKTKTEDENFIRNKQVSRQKKLSPSVPPEKTSASAIREKSPLRGSRTRGQTLPNAEDEGNKRSTRSAKTKGDIKDATDTLPPNSKRRRPSRDHR</sequence>
<dbReference type="Pfam" id="PF13820">
    <property type="entry name" value="NCOA6_TRADD-N"/>
    <property type="match status" value="1"/>
</dbReference>
<evidence type="ECO:0000256" key="1">
    <source>
        <dbReference type="SAM" id="MobiDB-lite"/>
    </source>
</evidence>
<feature type="compositionally biased region" description="Basic and acidic residues" evidence="1">
    <location>
        <begin position="1463"/>
        <end position="1486"/>
    </location>
</feature>
<feature type="compositionally biased region" description="Basic and acidic residues" evidence="1">
    <location>
        <begin position="1501"/>
        <end position="1524"/>
    </location>
</feature>
<feature type="region of interest" description="Disordered" evidence="1">
    <location>
        <begin position="958"/>
        <end position="1050"/>
    </location>
</feature>
<dbReference type="EnsemblMetazoa" id="G2702.1">
    <property type="protein sequence ID" value="G2702.1:cds"/>
    <property type="gene ID" value="G2702"/>
</dbReference>
<organism evidence="3 4">
    <name type="scientific">Magallana gigas</name>
    <name type="common">Pacific oyster</name>
    <name type="synonym">Crassostrea gigas</name>
    <dbReference type="NCBI Taxonomy" id="29159"/>
    <lineage>
        <taxon>Eukaryota</taxon>
        <taxon>Metazoa</taxon>
        <taxon>Spiralia</taxon>
        <taxon>Lophotrochozoa</taxon>
        <taxon>Mollusca</taxon>
        <taxon>Bivalvia</taxon>
        <taxon>Autobranchia</taxon>
        <taxon>Pteriomorphia</taxon>
        <taxon>Ostreida</taxon>
        <taxon>Ostreoidea</taxon>
        <taxon>Ostreidae</taxon>
        <taxon>Magallana</taxon>
    </lineage>
</organism>
<dbReference type="InterPro" id="IPR032715">
    <property type="entry name" value="NCOA6_TRADD-N"/>
</dbReference>
<dbReference type="InterPro" id="IPR026638">
    <property type="entry name" value="NCOA6"/>
</dbReference>
<feature type="compositionally biased region" description="Polar residues" evidence="1">
    <location>
        <begin position="612"/>
        <end position="643"/>
    </location>
</feature>
<feature type="compositionally biased region" description="Polar residues" evidence="1">
    <location>
        <begin position="1204"/>
        <end position="1217"/>
    </location>
</feature>
<feature type="compositionally biased region" description="Polar residues" evidence="1">
    <location>
        <begin position="1015"/>
        <end position="1027"/>
    </location>
</feature>
<feature type="compositionally biased region" description="Basic and acidic residues" evidence="1">
    <location>
        <begin position="1296"/>
        <end position="1311"/>
    </location>
</feature>
<feature type="region of interest" description="Disordered" evidence="1">
    <location>
        <begin position="1204"/>
        <end position="1680"/>
    </location>
</feature>
<dbReference type="GO" id="GO:0005667">
    <property type="term" value="C:transcription regulator complex"/>
    <property type="evidence" value="ECO:0007669"/>
    <property type="project" value="TreeGrafter"/>
</dbReference>
<dbReference type="Proteomes" id="UP000005408">
    <property type="component" value="Unassembled WGS sequence"/>
</dbReference>
<feature type="domain" description="Nuclear receptor coactivator 6 TRADD-N" evidence="2">
    <location>
        <begin position="10"/>
        <end position="125"/>
    </location>
</feature>
<feature type="region of interest" description="Disordered" evidence="1">
    <location>
        <begin position="447"/>
        <end position="468"/>
    </location>
</feature>
<feature type="compositionally biased region" description="Basic and acidic residues" evidence="1">
    <location>
        <begin position="1249"/>
        <end position="1258"/>
    </location>
</feature>
<accession>A0A8W8L828</accession>
<feature type="compositionally biased region" description="Basic residues" evidence="1">
    <location>
        <begin position="1670"/>
        <end position="1680"/>
    </location>
</feature>
<feature type="compositionally biased region" description="Basic residues" evidence="1">
    <location>
        <begin position="277"/>
        <end position="288"/>
    </location>
</feature>
<keyword evidence="4" id="KW-1185">Reference proteome</keyword>
<feature type="compositionally biased region" description="Polar residues" evidence="1">
    <location>
        <begin position="581"/>
        <end position="597"/>
    </location>
</feature>
<dbReference type="GO" id="GO:0035097">
    <property type="term" value="C:histone methyltransferase complex"/>
    <property type="evidence" value="ECO:0007669"/>
    <property type="project" value="TreeGrafter"/>
</dbReference>
<feature type="region of interest" description="Disordered" evidence="1">
    <location>
        <begin position="183"/>
        <end position="221"/>
    </location>
</feature>
<protein>
    <recommendedName>
        <fullName evidence="2">Nuclear receptor coactivator 6 TRADD-N domain-containing protein</fullName>
    </recommendedName>
</protein>
<feature type="compositionally biased region" description="Basic and acidic residues" evidence="1">
    <location>
        <begin position="1366"/>
        <end position="1375"/>
    </location>
</feature>
<feature type="compositionally biased region" description="Low complexity" evidence="1">
    <location>
        <begin position="406"/>
        <end position="417"/>
    </location>
</feature>
<evidence type="ECO:0000313" key="4">
    <source>
        <dbReference type="Proteomes" id="UP000005408"/>
    </source>
</evidence>
<feature type="region of interest" description="Disordered" evidence="1">
    <location>
        <begin position="575"/>
        <end position="679"/>
    </location>
</feature>
<feature type="compositionally biased region" description="Basic and acidic residues" evidence="1">
    <location>
        <begin position="1384"/>
        <end position="1395"/>
    </location>
</feature>
<dbReference type="GO" id="GO:0003713">
    <property type="term" value="F:transcription coactivator activity"/>
    <property type="evidence" value="ECO:0007669"/>
    <property type="project" value="InterPro"/>
</dbReference>
<feature type="region of interest" description="Disordered" evidence="1">
    <location>
        <begin position="1074"/>
        <end position="1107"/>
    </location>
</feature>
<dbReference type="PANTHER" id="PTHR15690:SF0">
    <property type="entry name" value="NUCLEAR RECEPTOR COACTIVATOR 6"/>
    <property type="match status" value="1"/>
</dbReference>
<feature type="compositionally biased region" description="Polar residues" evidence="1">
    <location>
        <begin position="1036"/>
        <end position="1046"/>
    </location>
</feature>
<evidence type="ECO:0000313" key="3">
    <source>
        <dbReference type="EnsemblMetazoa" id="G2702.1:cds"/>
    </source>
</evidence>
<feature type="region of interest" description="Disordered" evidence="1">
    <location>
        <begin position="265"/>
        <end position="302"/>
    </location>
</feature>
<feature type="compositionally biased region" description="Polar residues" evidence="1">
    <location>
        <begin position="968"/>
        <end position="987"/>
    </location>
</feature>